<reference evidence="2 3" key="1">
    <citation type="submission" date="2022-11" db="EMBL/GenBank/DDBJ databases">
        <title>Minimal conservation of predation-associated metabolite biosynthetic gene clusters underscores biosynthetic potential of Myxococcota including descriptions for ten novel species: Archangium lansinium sp. nov., Myxococcus landrumus sp. nov., Nannocystis bai.</title>
        <authorList>
            <person name="Ahearne A."/>
            <person name="Stevens C."/>
            <person name="Dowd S."/>
        </authorList>
    </citation>
    <scope>NUCLEOTIDE SEQUENCE [LARGE SCALE GENOMIC DNA]</scope>
    <source>
        <strain evidence="2 3">NCELM</strain>
    </source>
</reference>
<comment type="caution">
    <text evidence="2">The sequence shown here is derived from an EMBL/GenBank/DDBJ whole genome shotgun (WGS) entry which is preliminary data.</text>
</comment>
<feature type="compositionally biased region" description="Low complexity" evidence="1">
    <location>
        <begin position="62"/>
        <end position="74"/>
    </location>
</feature>
<sequence length="283" mass="28096">MHHPAHLRHVTAVVLALSACGDDGASPLTAAVTASSSPTAGGTTEPGEAGSESTDATATEPAPTSTDVSTDATTAAPLDVPDGVFLWTGASGGGPATDLYVDAVVDVLTGAGVPVAQGTELPDGFAQLYGTLVYMNPQTVFPAEVDAAASALVNGGGRLVLVMEHCKNGCWSNADGHNMLLAALGAGLRLAGDGGAELESTVLDVTPTPPLTDGVGSLIAYYSGHVVMGPDSVAVGRISGGDVVVALETIGAGEVLAVADSSMLGYVLGEADNSRFVENFALH</sequence>
<gene>
    <name evidence="2" type="ORF">POL58_40825</name>
</gene>
<evidence type="ECO:0000256" key="1">
    <source>
        <dbReference type="SAM" id="MobiDB-lite"/>
    </source>
</evidence>
<dbReference type="EMBL" id="JAQNDN010000024">
    <property type="protein sequence ID" value="MDC0674162.1"/>
    <property type="molecule type" value="Genomic_DNA"/>
</dbReference>
<evidence type="ECO:0000313" key="3">
    <source>
        <dbReference type="Proteomes" id="UP001217838"/>
    </source>
</evidence>
<organism evidence="2 3">
    <name type="scientific">Nannocystis radixulma</name>
    <dbReference type="NCBI Taxonomy" id="2995305"/>
    <lineage>
        <taxon>Bacteria</taxon>
        <taxon>Pseudomonadati</taxon>
        <taxon>Myxococcota</taxon>
        <taxon>Polyangia</taxon>
        <taxon>Nannocystales</taxon>
        <taxon>Nannocystaceae</taxon>
        <taxon>Nannocystis</taxon>
    </lineage>
</organism>
<dbReference type="Proteomes" id="UP001217838">
    <property type="component" value="Unassembled WGS sequence"/>
</dbReference>
<proteinExistence type="predicted"/>
<evidence type="ECO:0000313" key="2">
    <source>
        <dbReference type="EMBL" id="MDC0674162.1"/>
    </source>
</evidence>
<feature type="compositionally biased region" description="Low complexity" evidence="1">
    <location>
        <begin position="31"/>
        <end position="54"/>
    </location>
</feature>
<name>A0ABT5BJ33_9BACT</name>
<keyword evidence="3" id="KW-1185">Reference proteome</keyword>
<accession>A0ABT5BJ33</accession>
<dbReference type="RefSeq" id="WP_272008170.1">
    <property type="nucleotide sequence ID" value="NZ_JAQNDN010000024.1"/>
</dbReference>
<protein>
    <submittedName>
        <fullName evidence="2">DUF4350 domain-containing protein</fullName>
    </submittedName>
</protein>
<feature type="region of interest" description="Disordered" evidence="1">
    <location>
        <begin position="31"/>
        <end position="74"/>
    </location>
</feature>